<dbReference type="InterPro" id="IPR036390">
    <property type="entry name" value="WH_DNA-bd_sf"/>
</dbReference>
<dbReference type="InterPro" id="IPR036388">
    <property type="entry name" value="WH-like_DNA-bd_sf"/>
</dbReference>
<dbReference type="InterPro" id="IPR050707">
    <property type="entry name" value="HTH_MetabolicPath_Reg"/>
</dbReference>
<gene>
    <name evidence="6" type="ORF">MBEHAL_1276</name>
</gene>
<dbReference type="Pfam" id="PF01614">
    <property type="entry name" value="IclR_C"/>
    <property type="match status" value="1"/>
</dbReference>
<dbReference type="GO" id="GO:0045892">
    <property type="term" value="P:negative regulation of DNA-templated transcription"/>
    <property type="evidence" value="ECO:0007669"/>
    <property type="project" value="TreeGrafter"/>
</dbReference>
<evidence type="ECO:0000259" key="5">
    <source>
        <dbReference type="PROSITE" id="PS51078"/>
    </source>
</evidence>
<dbReference type="SMART" id="SM00346">
    <property type="entry name" value="HTH_ICLR"/>
    <property type="match status" value="1"/>
</dbReference>
<feature type="domain" description="IclR-ED" evidence="5">
    <location>
        <begin position="67"/>
        <end position="254"/>
    </location>
</feature>
<name>U2YF12_9EURY</name>
<dbReference type="GO" id="GO:0003677">
    <property type="term" value="F:DNA binding"/>
    <property type="evidence" value="ECO:0007669"/>
    <property type="project" value="UniProtKB-KW"/>
</dbReference>
<dbReference type="RefSeq" id="WP_020220714.1">
    <property type="nucleotide sequence ID" value="NZ_BANO01000008.1"/>
</dbReference>
<evidence type="ECO:0000256" key="2">
    <source>
        <dbReference type="ARBA" id="ARBA00023125"/>
    </source>
</evidence>
<dbReference type="InterPro" id="IPR014757">
    <property type="entry name" value="Tscrpt_reg_IclR_C"/>
</dbReference>
<feature type="domain" description="HTH iclR-type" evidence="4">
    <location>
        <begin position="7"/>
        <end position="66"/>
    </location>
</feature>
<dbReference type="PANTHER" id="PTHR30136">
    <property type="entry name" value="HELIX-TURN-HELIX TRANSCRIPTIONAL REGULATOR, ICLR FAMILY"/>
    <property type="match status" value="1"/>
</dbReference>
<organism evidence="6 7">
    <name type="scientific">Halarchaeum acidiphilum MH1-52-1</name>
    <dbReference type="NCBI Taxonomy" id="1261545"/>
    <lineage>
        <taxon>Archaea</taxon>
        <taxon>Methanobacteriati</taxon>
        <taxon>Methanobacteriota</taxon>
        <taxon>Stenosarchaea group</taxon>
        <taxon>Halobacteria</taxon>
        <taxon>Halobacteriales</taxon>
        <taxon>Halobacteriaceae</taxon>
    </lineage>
</organism>
<sequence>MDEPKRIRASERSLTILRTLADLGWASETEIADRIDLAKSTTHYHLKTLADQSFVVETNGQYRISLSLLELGHDAVDLLDVYDVGKQVVDRVARETGELCILMVEERGYAYYVYDGRGADAIAIDTLGKRATLHDGATGKAVLAALPEERVDEIVAEHGLPATTERTITDREALDAELAAIRERGVAFDREERLDGLHCVATAVRHAGDTQPGAVYGAIGVMGPASRFTGDYFEEELPDVVSDAANLIELDLQGY</sequence>
<dbReference type="Proteomes" id="UP000016986">
    <property type="component" value="Unassembled WGS sequence"/>
</dbReference>
<evidence type="ECO:0000259" key="4">
    <source>
        <dbReference type="PROSITE" id="PS51077"/>
    </source>
</evidence>
<dbReference type="eggNOG" id="arCOG02798">
    <property type="taxonomic scope" value="Archaea"/>
</dbReference>
<dbReference type="Gene3D" id="1.10.10.10">
    <property type="entry name" value="Winged helix-like DNA-binding domain superfamily/Winged helix DNA-binding domain"/>
    <property type="match status" value="1"/>
</dbReference>
<dbReference type="PROSITE" id="PS51078">
    <property type="entry name" value="ICLR_ED"/>
    <property type="match status" value="1"/>
</dbReference>
<dbReference type="InterPro" id="IPR029016">
    <property type="entry name" value="GAF-like_dom_sf"/>
</dbReference>
<dbReference type="EMBL" id="BATA01000025">
    <property type="protein sequence ID" value="GAD52516.1"/>
    <property type="molecule type" value="Genomic_DNA"/>
</dbReference>
<keyword evidence="1" id="KW-0805">Transcription regulation</keyword>
<dbReference type="SUPFAM" id="SSF55781">
    <property type="entry name" value="GAF domain-like"/>
    <property type="match status" value="1"/>
</dbReference>
<dbReference type="OrthoDB" id="14763at2157"/>
<proteinExistence type="predicted"/>
<evidence type="ECO:0000256" key="3">
    <source>
        <dbReference type="ARBA" id="ARBA00023163"/>
    </source>
</evidence>
<accession>U2YF12</accession>
<protein>
    <submittedName>
        <fullName evidence="6">Transcriptional regulator, IclR family</fullName>
    </submittedName>
</protein>
<keyword evidence="3" id="KW-0804">Transcription</keyword>
<dbReference type="PROSITE" id="PS51077">
    <property type="entry name" value="HTH_ICLR"/>
    <property type="match status" value="1"/>
</dbReference>
<dbReference type="InterPro" id="IPR005471">
    <property type="entry name" value="Tscrpt_reg_IclR_N"/>
</dbReference>
<evidence type="ECO:0000256" key="1">
    <source>
        <dbReference type="ARBA" id="ARBA00023015"/>
    </source>
</evidence>
<comment type="caution">
    <text evidence="6">The sequence shown here is derived from an EMBL/GenBank/DDBJ whole genome shotgun (WGS) entry which is preliminary data.</text>
</comment>
<dbReference type="SUPFAM" id="SSF46785">
    <property type="entry name" value="Winged helix' DNA-binding domain"/>
    <property type="match status" value="1"/>
</dbReference>
<dbReference type="GO" id="GO:0003700">
    <property type="term" value="F:DNA-binding transcription factor activity"/>
    <property type="evidence" value="ECO:0007669"/>
    <property type="project" value="TreeGrafter"/>
</dbReference>
<keyword evidence="7" id="KW-1185">Reference proteome</keyword>
<dbReference type="Gene3D" id="3.30.450.40">
    <property type="match status" value="1"/>
</dbReference>
<evidence type="ECO:0000313" key="6">
    <source>
        <dbReference type="EMBL" id="GAD52516.1"/>
    </source>
</evidence>
<evidence type="ECO:0000313" key="7">
    <source>
        <dbReference type="Proteomes" id="UP000016986"/>
    </source>
</evidence>
<keyword evidence="2" id="KW-0238">DNA-binding</keyword>
<dbReference type="PANTHER" id="PTHR30136:SF35">
    <property type="entry name" value="HTH-TYPE TRANSCRIPTIONAL REGULATOR RV1719"/>
    <property type="match status" value="1"/>
</dbReference>
<dbReference type="AlphaFoldDB" id="U2YF12"/>
<reference evidence="6 7" key="1">
    <citation type="submission" date="2013-09" db="EMBL/GenBank/DDBJ databases">
        <title>Whole genome sequencing of Halarchaeum acidiphilum strain MH1-52-1.</title>
        <authorList>
            <person name="Shimane Y."/>
            <person name="Minegishi H."/>
            <person name="Nishi S."/>
            <person name="Echigo A."/>
            <person name="Shuto A."/>
            <person name="Konishi M."/>
            <person name="Ito T."/>
            <person name="Ohkuma M."/>
            <person name="Ohta Y."/>
            <person name="Nagano Y."/>
            <person name="Tsubouchi T."/>
            <person name="Mori K."/>
            <person name="Usui K."/>
            <person name="Kamekura M."/>
            <person name="Usami R."/>
            <person name="Takaki Y."/>
            <person name="Hatada Y."/>
        </authorList>
    </citation>
    <scope>NUCLEOTIDE SEQUENCE [LARGE SCALE GENOMIC DNA]</scope>
    <source>
        <strain evidence="6 7">JCM 16109</strain>
    </source>
</reference>
<dbReference type="Pfam" id="PF09339">
    <property type="entry name" value="HTH_IclR"/>
    <property type="match status" value="1"/>
</dbReference>